<comment type="caution">
    <text evidence="1">The sequence shown here is derived from an EMBL/GenBank/DDBJ whole genome shotgun (WGS) entry which is preliminary data.</text>
</comment>
<organism evidence="1 2">
    <name type="scientific">Smallanthus sonchifolius</name>
    <dbReference type="NCBI Taxonomy" id="185202"/>
    <lineage>
        <taxon>Eukaryota</taxon>
        <taxon>Viridiplantae</taxon>
        <taxon>Streptophyta</taxon>
        <taxon>Embryophyta</taxon>
        <taxon>Tracheophyta</taxon>
        <taxon>Spermatophyta</taxon>
        <taxon>Magnoliopsida</taxon>
        <taxon>eudicotyledons</taxon>
        <taxon>Gunneridae</taxon>
        <taxon>Pentapetalae</taxon>
        <taxon>asterids</taxon>
        <taxon>campanulids</taxon>
        <taxon>Asterales</taxon>
        <taxon>Asteraceae</taxon>
        <taxon>Asteroideae</taxon>
        <taxon>Heliantheae alliance</taxon>
        <taxon>Millerieae</taxon>
        <taxon>Smallanthus</taxon>
    </lineage>
</organism>
<proteinExistence type="predicted"/>
<evidence type="ECO:0000313" key="2">
    <source>
        <dbReference type="Proteomes" id="UP001056120"/>
    </source>
</evidence>
<evidence type="ECO:0000313" key="1">
    <source>
        <dbReference type="EMBL" id="KAI3717215.1"/>
    </source>
</evidence>
<accession>A0ACB9B4T5</accession>
<gene>
    <name evidence="1" type="ORF">L1987_68689</name>
</gene>
<dbReference type="Proteomes" id="UP001056120">
    <property type="component" value="Linkage Group LG23"/>
</dbReference>
<reference evidence="1 2" key="2">
    <citation type="journal article" date="2022" name="Mol. Ecol. Resour.">
        <title>The genomes of chicory, endive, great burdock and yacon provide insights into Asteraceae paleo-polyploidization history and plant inulin production.</title>
        <authorList>
            <person name="Fan W."/>
            <person name="Wang S."/>
            <person name="Wang H."/>
            <person name="Wang A."/>
            <person name="Jiang F."/>
            <person name="Liu H."/>
            <person name="Zhao H."/>
            <person name="Xu D."/>
            <person name="Zhang Y."/>
        </authorList>
    </citation>
    <scope>NUCLEOTIDE SEQUENCE [LARGE SCALE GENOMIC DNA]</scope>
    <source>
        <strain evidence="2">cv. Yunnan</strain>
        <tissue evidence="1">Leaves</tissue>
    </source>
</reference>
<name>A0ACB9B4T5_9ASTR</name>
<dbReference type="EMBL" id="CM042040">
    <property type="protein sequence ID" value="KAI3717215.1"/>
    <property type="molecule type" value="Genomic_DNA"/>
</dbReference>
<keyword evidence="2" id="KW-1185">Reference proteome</keyword>
<sequence length="82" mass="9016">MILVSRSETAFPCSVRSPECSLRTRKKTALTFNCGGSICLCDGDEFDDISTIKVEMERLGDFKSGGEAGVEVLRGLPMKLRR</sequence>
<protein>
    <submittedName>
        <fullName evidence="1">Uncharacterized protein</fullName>
    </submittedName>
</protein>
<reference evidence="2" key="1">
    <citation type="journal article" date="2022" name="Mol. Ecol. Resour.">
        <title>The genomes of chicory, endive, great burdock and yacon provide insights into Asteraceae palaeo-polyploidization history and plant inulin production.</title>
        <authorList>
            <person name="Fan W."/>
            <person name="Wang S."/>
            <person name="Wang H."/>
            <person name="Wang A."/>
            <person name="Jiang F."/>
            <person name="Liu H."/>
            <person name="Zhao H."/>
            <person name="Xu D."/>
            <person name="Zhang Y."/>
        </authorList>
    </citation>
    <scope>NUCLEOTIDE SEQUENCE [LARGE SCALE GENOMIC DNA]</scope>
    <source>
        <strain evidence="2">cv. Yunnan</strain>
    </source>
</reference>